<dbReference type="HOGENOM" id="CLU_2274655_0_0_10"/>
<dbReference type="Pfam" id="PF03008">
    <property type="entry name" value="DUF234"/>
    <property type="match status" value="1"/>
</dbReference>
<dbReference type="PATRIC" id="fig|1203610.3.peg.1102"/>
<dbReference type="STRING" id="1203610.HMPREF1536_01077"/>
<reference evidence="2 3" key="1">
    <citation type="submission" date="2013-04" db="EMBL/GenBank/DDBJ databases">
        <title>The Genome Sequence of Parabacteroides gordonii DSM 23371.</title>
        <authorList>
            <consortium name="The Broad Institute Genomics Platform"/>
            <person name="Earl A."/>
            <person name="Ward D."/>
            <person name="Feldgarden M."/>
            <person name="Gevers D."/>
            <person name="Martens E."/>
            <person name="Sakamoto M."/>
            <person name="Benno Y."/>
            <person name="Suzuki N."/>
            <person name="Matsunaga N."/>
            <person name="Koshihara K."/>
            <person name="Seki M."/>
            <person name="Komiya H."/>
            <person name="Walker B."/>
            <person name="Young S."/>
            <person name="Zeng Q."/>
            <person name="Gargeya S."/>
            <person name="Fitzgerald M."/>
            <person name="Haas B."/>
            <person name="Abouelleil A."/>
            <person name="Allen A.W."/>
            <person name="Alvarado L."/>
            <person name="Arachchi H.M."/>
            <person name="Berlin A.M."/>
            <person name="Chapman S.B."/>
            <person name="Gainer-Dewar J."/>
            <person name="Goldberg J."/>
            <person name="Griggs A."/>
            <person name="Gujja S."/>
            <person name="Hansen M."/>
            <person name="Howarth C."/>
            <person name="Imamovic A."/>
            <person name="Ireland A."/>
            <person name="Larimer J."/>
            <person name="McCowan C."/>
            <person name="Murphy C."/>
            <person name="Pearson M."/>
            <person name="Poon T.W."/>
            <person name="Priest M."/>
            <person name="Roberts A."/>
            <person name="Saif S."/>
            <person name="Shea T."/>
            <person name="Sisk P."/>
            <person name="Sykes S."/>
            <person name="Wortman J."/>
            <person name="Nusbaum C."/>
            <person name="Birren B."/>
        </authorList>
    </citation>
    <scope>NUCLEOTIDE SEQUENCE [LARGE SCALE GENOMIC DNA]</scope>
    <source>
        <strain evidence="2 3">MS-1</strain>
    </source>
</reference>
<sequence length="102" mass="12013">MLEKFILKNYEQYSGHILERYFRDMIAESEDITDIGNYWDNKGENEIDLIALNRFDGKTLIAEVKRNPNKINIARLYEKVASIQKQLSHYTLDIKGLSLQDM</sequence>
<dbReference type="PANTHER" id="PTHR34704">
    <property type="entry name" value="ATPASE"/>
    <property type="match status" value="1"/>
</dbReference>
<dbReference type="AlphaFoldDB" id="A0A0F5JMD7"/>
<name>A0A0F5JMD7_9BACT</name>
<protein>
    <recommendedName>
        <fullName evidence="1">DUF234 domain-containing protein</fullName>
    </recommendedName>
</protein>
<organism evidence="2 3">
    <name type="scientific">Parabacteroides gordonii MS-1 = DSM 23371</name>
    <dbReference type="NCBI Taxonomy" id="1203610"/>
    <lineage>
        <taxon>Bacteria</taxon>
        <taxon>Pseudomonadati</taxon>
        <taxon>Bacteroidota</taxon>
        <taxon>Bacteroidia</taxon>
        <taxon>Bacteroidales</taxon>
        <taxon>Tannerellaceae</taxon>
        <taxon>Parabacteroides</taxon>
    </lineage>
</organism>
<comment type="caution">
    <text evidence="2">The sequence shown here is derived from an EMBL/GenBank/DDBJ whole genome shotgun (WGS) entry which is preliminary data.</text>
</comment>
<evidence type="ECO:0000313" key="3">
    <source>
        <dbReference type="Proteomes" id="UP000033035"/>
    </source>
</evidence>
<feature type="domain" description="DUF234" evidence="1">
    <location>
        <begin position="4"/>
        <end position="66"/>
    </location>
</feature>
<proteinExistence type="predicted"/>
<evidence type="ECO:0000259" key="1">
    <source>
        <dbReference type="Pfam" id="PF03008"/>
    </source>
</evidence>
<dbReference type="EMBL" id="AQHW01000008">
    <property type="protein sequence ID" value="KKB58874.1"/>
    <property type="molecule type" value="Genomic_DNA"/>
</dbReference>
<accession>A0A0F5JMD7</accession>
<evidence type="ECO:0000313" key="2">
    <source>
        <dbReference type="EMBL" id="KKB58874.1"/>
    </source>
</evidence>
<dbReference type="PANTHER" id="PTHR34704:SF1">
    <property type="entry name" value="ATPASE"/>
    <property type="match status" value="1"/>
</dbReference>
<dbReference type="Proteomes" id="UP000033035">
    <property type="component" value="Unassembled WGS sequence"/>
</dbReference>
<dbReference type="InterPro" id="IPR004256">
    <property type="entry name" value="DUF234"/>
</dbReference>
<keyword evidence="3" id="KW-1185">Reference proteome</keyword>
<gene>
    <name evidence="2" type="ORF">HMPREF1536_01077</name>
</gene>